<keyword evidence="2" id="KW-1185">Reference proteome</keyword>
<protein>
    <submittedName>
        <fullName evidence="1">Uncharacterized protein</fullName>
    </submittedName>
</protein>
<evidence type="ECO:0000313" key="2">
    <source>
        <dbReference type="Proteomes" id="UP001353858"/>
    </source>
</evidence>
<dbReference type="Proteomes" id="UP001353858">
    <property type="component" value="Unassembled WGS sequence"/>
</dbReference>
<reference evidence="2" key="1">
    <citation type="submission" date="2023-01" db="EMBL/GenBank/DDBJ databases">
        <title>Key to firefly adult light organ development and bioluminescence: homeobox transcription factors regulate luciferase expression and transportation to peroxisome.</title>
        <authorList>
            <person name="Fu X."/>
        </authorList>
    </citation>
    <scope>NUCLEOTIDE SEQUENCE [LARGE SCALE GENOMIC DNA]</scope>
</reference>
<sequence>MAAPVQITTGAFWKPLPDVITYSATLPLTYQSKWETSLVEVRQEERKGASCSNTDITCKIGNEIESLNKLIHKEMVRTHEAIDTKYLQVSTTYPTTKDKRALDFIGDFFSWCCGVATKRKLDNLVIGYNQMKKFLKQLHSGIEHSLIQISNNSKVFNEYHNKVEENLKEIKNKVNNINQYEAEFKNKIGRTFSLTEEKVQRTIFYVYDTMIHTLNLERVVSQIEILSTCKDHKIPAIIVNPQSLQTDLEKLATELSKKGYSIAIPIHELSRYYKLSIADCTTAGNKLFVHIKIPIIVTNQEWKLYELITTPFAWKNETCILMQETLFMAVSHNQTLKSISGTSLHYCKPYHDKLCYLPRFDSDAIYGPQCAYKMYTGTTVEDLSQHCSFRCHSLQSMLI</sequence>
<dbReference type="AlphaFoldDB" id="A0AAN7Q6J1"/>
<evidence type="ECO:0000313" key="1">
    <source>
        <dbReference type="EMBL" id="KAK4887374.1"/>
    </source>
</evidence>
<gene>
    <name evidence="1" type="ORF">RN001_003645</name>
</gene>
<organism evidence="1 2">
    <name type="scientific">Aquatica leii</name>
    <dbReference type="NCBI Taxonomy" id="1421715"/>
    <lineage>
        <taxon>Eukaryota</taxon>
        <taxon>Metazoa</taxon>
        <taxon>Ecdysozoa</taxon>
        <taxon>Arthropoda</taxon>
        <taxon>Hexapoda</taxon>
        <taxon>Insecta</taxon>
        <taxon>Pterygota</taxon>
        <taxon>Neoptera</taxon>
        <taxon>Endopterygota</taxon>
        <taxon>Coleoptera</taxon>
        <taxon>Polyphaga</taxon>
        <taxon>Elateriformia</taxon>
        <taxon>Elateroidea</taxon>
        <taxon>Lampyridae</taxon>
        <taxon>Luciolinae</taxon>
        <taxon>Aquatica</taxon>
    </lineage>
</organism>
<dbReference type="EMBL" id="JARPUR010000001">
    <property type="protein sequence ID" value="KAK4887374.1"/>
    <property type="molecule type" value="Genomic_DNA"/>
</dbReference>
<comment type="caution">
    <text evidence="1">The sequence shown here is derived from an EMBL/GenBank/DDBJ whole genome shotgun (WGS) entry which is preliminary data.</text>
</comment>
<accession>A0AAN7Q6J1</accession>
<proteinExistence type="predicted"/>
<name>A0AAN7Q6J1_9COLE</name>